<evidence type="ECO:0000256" key="1">
    <source>
        <dbReference type="ARBA" id="ARBA00022729"/>
    </source>
</evidence>
<evidence type="ECO:0000259" key="4">
    <source>
        <dbReference type="Pfam" id="PF03968"/>
    </source>
</evidence>
<gene>
    <name evidence="5" type="primary">lptC</name>
    <name evidence="5" type="ORF">J8C05_07575</name>
</gene>
<dbReference type="EMBL" id="CP072642">
    <property type="protein sequence ID" value="QUV93235.1"/>
    <property type="molecule type" value="Genomic_DNA"/>
</dbReference>
<sequence length="742" mass="81134">MTLGAQRWLRFLALTGVLVTTAYLLSYFVTRRAPSRPPDVARRDLTPDIEVVSNDFQYLHKEGDITRLILRAKRDTAFVNGQHKLEGVELQTFDAQGQPTGKLTAETCDYDPTARTSDFRGNVVLTTTQGLTVKTESIRYDREAEAATTSDPVQFVRGRVSGEARGAQFDGKADRLVLEKDVRTTVTPEKPTQPTTVITAGRAEYLAREKRLVLGQGARVTQRGDALAAQTLIAQLDDAQRLRRVEAQTAATLQSAEKGFVLTASVLTFDFDPLGGLTQAVGTGQPVLRQQTGTEHREVTGERLEASFTRGANASEITRAQATGNAHLHIEPVSTTAGRTPERKNLQSDTLRVTFAPGGQVMQSAEADGAAVLTVAPLAPTPRSESKILRAPRLTADFYPDGKVQTCTATGGVEMRAEPALDNSLRIPRRTTSDRAEATFDAAQGELVRIVQTGQVAFEEGPRQARAEQATFLRAQEVVELRGREKRPVVWDETLRAEARELDLSTAARSHVARGDVRTTYYEARQTGNTGMFGQPMAPVFITAQEAQVEPQRAVFTGEARCWQGDSFVRGDRLELFKADRRLTATGHVSTAFYRLARPASPKAASTPEDAPVFGTAQTFTYSDVERRARYTGDVRLTQSDTTLTAGEVEIELAARENRLERLTATNQVVIVQPGRRVTGDLARYTAADDRYVVVGNLARVEDVERGVSVAPEISFVKSEGSVRASGGAKGQRIRTTYQPKP</sequence>
<dbReference type="Pfam" id="PF06835">
    <property type="entry name" value="LptC"/>
    <property type="match status" value="1"/>
</dbReference>
<dbReference type="InterPro" id="IPR052037">
    <property type="entry name" value="LPS_export_LptA"/>
</dbReference>
<dbReference type="PANTHER" id="PTHR36504">
    <property type="entry name" value="LIPOPOLYSACCHARIDE EXPORT SYSTEM PROTEIN LPTA"/>
    <property type="match status" value="1"/>
</dbReference>
<dbReference type="InterPro" id="IPR026265">
    <property type="entry name" value="LptC"/>
</dbReference>
<dbReference type="Gene3D" id="2.60.450.10">
    <property type="entry name" value="Lipopolysaccharide (LPS) transport protein A like domain"/>
    <property type="match status" value="2"/>
</dbReference>
<evidence type="ECO:0000256" key="3">
    <source>
        <dbReference type="SAM" id="Phobius"/>
    </source>
</evidence>
<dbReference type="NCBIfam" id="TIGR04409">
    <property type="entry name" value="LptC_YrbK"/>
    <property type="match status" value="1"/>
</dbReference>
<proteinExistence type="predicted"/>
<organism evidence="5 6">
    <name type="scientific">Chloracidobacterium sp. N</name>
    <dbReference type="NCBI Taxonomy" id="2821540"/>
    <lineage>
        <taxon>Bacteria</taxon>
        <taxon>Pseudomonadati</taxon>
        <taxon>Acidobacteriota</taxon>
        <taxon>Terriglobia</taxon>
        <taxon>Terriglobales</taxon>
        <taxon>Acidobacteriaceae</taxon>
        <taxon>Chloracidobacterium</taxon>
        <taxon>Chloracidobacterium aggregatum</taxon>
    </lineage>
</organism>
<dbReference type="Proteomes" id="UP000677668">
    <property type="component" value="Chromosome 1"/>
</dbReference>
<keyword evidence="6" id="KW-1185">Reference proteome</keyword>
<feature type="transmembrane region" description="Helical" evidence="3">
    <location>
        <begin position="12"/>
        <end position="29"/>
    </location>
</feature>
<dbReference type="PANTHER" id="PTHR36504:SF1">
    <property type="entry name" value="LIPOPOLYSACCHARIDE EXPORT SYSTEM PROTEIN LPTA"/>
    <property type="match status" value="1"/>
</dbReference>
<dbReference type="InterPro" id="IPR005653">
    <property type="entry name" value="OstA-like_N"/>
</dbReference>
<accession>A0ABX8AX14</accession>
<dbReference type="InterPro" id="IPR010664">
    <property type="entry name" value="LipoPS_assembly_LptC-rel"/>
</dbReference>
<keyword evidence="3" id="KW-0812">Transmembrane</keyword>
<feature type="region of interest" description="Disordered" evidence="2">
    <location>
        <begin position="721"/>
        <end position="742"/>
    </location>
</feature>
<protein>
    <submittedName>
        <fullName evidence="5">LPS export ABC transporter periplasmic protein LptC</fullName>
    </submittedName>
</protein>
<reference evidence="5 6" key="1">
    <citation type="submission" date="2021-03" db="EMBL/GenBank/DDBJ databases">
        <title>Genomic and phenotypic characterization of Chloracidobacterium isolates provides evidence for multiple species.</title>
        <authorList>
            <person name="Saini M.K."/>
            <person name="Costas A.M.G."/>
            <person name="Tank M."/>
            <person name="Bryant D.A."/>
        </authorList>
    </citation>
    <scope>NUCLEOTIDE SEQUENCE [LARGE SCALE GENOMIC DNA]</scope>
    <source>
        <strain evidence="5 6">N</strain>
    </source>
</reference>
<name>A0ABX8AX14_9BACT</name>
<keyword evidence="1" id="KW-0732">Signal</keyword>
<dbReference type="RefSeq" id="WP_211421634.1">
    <property type="nucleotide sequence ID" value="NZ_CP072642.1"/>
</dbReference>
<keyword evidence="3" id="KW-1133">Transmembrane helix</keyword>
<keyword evidence="3" id="KW-0472">Membrane</keyword>
<evidence type="ECO:0000313" key="6">
    <source>
        <dbReference type="Proteomes" id="UP000677668"/>
    </source>
</evidence>
<feature type="domain" description="Organic solvent tolerance-like N-terminal" evidence="4">
    <location>
        <begin position="616"/>
        <end position="702"/>
    </location>
</feature>
<evidence type="ECO:0000256" key="2">
    <source>
        <dbReference type="SAM" id="MobiDB-lite"/>
    </source>
</evidence>
<evidence type="ECO:0000313" key="5">
    <source>
        <dbReference type="EMBL" id="QUV93235.1"/>
    </source>
</evidence>
<dbReference type="Pfam" id="PF03968">
    <property type="entry name" value="LptD_N"/>
    <property type="match status" value="1"/>
</dbReference>